<proteinExistence type="predicted"/>
<dbReference type="InterPro" id="IPR005585">
    <property type="entry name" value="DUF327"/>
</dbReference>
<dbReference type="Gene3D" id="1.20.120.490">
    <property type="entry name" value="Hypothetical protein TM1646-like domain"/>
    <property type="match status" value="1"/>
</dbReference>
<sequence>MKINQDVKSTIEPNKIQTQGRKGSQVSFQQAVNQEKGKLRESQLQQLMKNLTDQGEKIARFRSFEDLAKYKRMVRQFIDEAVQNGLTLEQSRNWSMNGNQQKLTLIKQIDDNLIQLTEDLLNEQKSSIEILDVIGEIKGLLLNLQA</sequence>
<dbReference type="InterPro" id="IPR024042">
    <property type="entry name" value="TM1646-like_dom_sf"/>
</dbReference>
<dbReference type="SUPFAM" id="SSF158397">
    <property type="entry name" value="TM1646-like"/>
    <property type="match status" value="1"/>
</dbReference>
<accession>A0ABW5Q974</accession>
<name>A0ABW5Q974_9BACI</name>
<dbReference type="Proteomes" id="UP001597452">
    <property type="component" value="Unassembled WGS sequence"/>
</dbReference>
<reference evidence="2" key="1">
    <citation type="journal article" date="2019" name="Int. J. Syst. Evol. Microbiol.">
        <title>The Global Catalogue of Microorganisms (GCM) 10K type strain sequencing project: providing services to taxonomists for standard genome sequencing and annotation.</title>
        <authorList>
            <consortium name="The Broad Institute Genomics Platform"/>
            <consortium name="The Broad Institute Genome Sequencing Center for Infectious Disease"/>
            <person name="Wu L."/>
            <person name="Ma J."/>
        </authorList>
    </citation>
    <scope>NUCLEOTIDE SEQUENCE [LARGE SCALE GENOMIC DNA]</scope>
    <source>
        <strain evidence="2">TISTR 1571</strain>
    </source>
</reference>
<dbReference type="RefSeq" id="WP_377328235.1">
    <property type="nucleotide sequence ID" value="NZ_JBHUMZ010000017.1"/>
</dbReference>
<comment type="caution">
    <text evidence="1">The sequence shown here is derived from an EMBL/GenBank/DDBJ whole genome shotgun (WGS) entry which is preliminary data.</text>
</comment>
<evidence type="ECO:0000313" key="2">
    <source>
        <dbReference type="Proteomes" id="UP001597452"/>
    </source>
</evidence>
<organism evidence="1 2">
    <name type="scientific">Piscibacillus salipiscarius</name>
    <dbReference type="NCBI Taxonomy" id="299480"/>
    <lineage>
        <taxon>Bacteria</taxon>
        <taxon>Bacillati</taxon>
        <taxon>Bacillota</taxon>
        <taxon>Bacilli</taxon>
        <taxon>Bacillales</taxon>
        <taxon>Bacillaceae</taxon>
        <taxon>Piscibacillus</taxon>
    </lineage>
</organism>
<dbReference type="Pfam" id="PF03885">
    <property type="entry name" value="DUF327"/>
    <property type="match status" value="1"/>
</dbReference>
<dbReference type="EMBL" id="JBHUMZ010000017">
    <property type="protein sequence ID" value="MFD2638529.1"/>
    <property type="molecule type" value="Genomic_DNA"/>
</dbReference>
<gene>
    <name evidence="1" type="ORF">ACFSW4_06625</name>
</gene>
<keyword evidence="2" id="KW-1185">Reference proteome</keyword>
<protein>
    <submittedName>
        <fullName evidence="1">YaaR family protein</fullName>
    </submittedName>
</protein>
<evidence type="ECO:0000313" key="1">
    <source>
        <dbReference type="EMBL" id="MFD2638529.1"/>
    </source>
</evidence>